<dbReference type="AlphaFoldDB" id="A0A1E3VNI2"/>
<comment type="caution">
    <text evidence="9">The sequence shown here is derived from an EMBL/GenBank/DDBJ whole genome shotgun (WGS) entry which is preliminary data.</text>
</comment>
<dbReference type="PROSITE" id="PS50043">
    <property type="entry name" value="HTH_LUXR_2"/>
    <property type="match status" value="1"/>
</dbReference>
<dbReference type="STRING" id="1774970.AUC70_04995"/>
<sequence>MPANPVVHIVDDDEAVRQSLAFMLGSAGLPVRLYDSASAFLEALDPMLCGCLVTDVRMPDMTGIELLGRLKDKVHCLPAIVITGHGDVPLAVEAMKAGAVDFIEKPFEDEVLLRAVESALKRASGDGDNSMQEVLSRLASLSERERQVLEGLVAGQANKTIAAAYGISPRTVEVYRANLMTKMQAKSLSELVRMAVLAHVGPAGDSAG</sequence>
<dbReference type="SMART" id="SM00448">
    <property type="entry name" value="REC"/>
    <property type="match status" value="1"/>
</dbReference>
<evidence type="ECO:0000256" key="1">
    <source>
        <dbReference type="ARBA" id="ARBA00022553"/>
    </source>
</evidence>
<dbReference type="InterPro" id="IPR016032">
    <property type="entry name" value="Sig_transdc_resp-reg_C-effctor"/>
</dbReference>
<dbReference type="NCBIfam" id="NF006900">
    <property type="entry name" value="PRK09390.1"/>
    <property type="match status" value="1"/>
</dbReference>
<proteinExistence type="predicted"/>
<dbReference type="Pfam" id="PF00072">
    <property type="entry name" value="Response_reg"/>
    <property type="match status" value="1"/>
</dbReference>
<evidence type="ECO:0000313" key="10">
    <source>
        <dbReference type="Proteomes" id="UP000094172"/>
    </source>
</evidence>
<keyword evidence="10" id="KW-1185">Reference proteome</keyword>
<keyword evidence="3" id="KW-0805">Transcription regulation</keyword>
<dbReference type="Gene3D" id="1.10.10.10">
    <property type="entry name" value="Winged helix-like DNA-binding domain superfamily/Winged helix DNA-binding domain"/>
    <property type="match status" value="1"/>
</dbReference>
<evidence type="ECO:0000259" key="8">
    <source>
        <dbReference type="PROSITE" id="PS50110"/>
    </source>
</evidence>
<keyword evidence="1 6" id="KW-0597">Phosphoprotein</keyword>
<evidence type="ECO:0000256" key="4">
    <source>
        <dbReference type="ARBA" id="ARBA00023125"/>
    </source>
</evidence>
<dbReference type="Proteomes" id="UP000094172">
    <property type="component" value="Unassembled WGS sequence"/>
</dbReference>
<evidence type="ECO:0000256" key="6">
    <source>
        <dbReference type="PROSITE-ProRule" id="PRU00169"/>
    </source>
</evidence>
<dbReference type="InterPro" id="IPR011006">
    <property type="entry name" value="CheY-like_superfamily"/>
</dbReference>
<evidence type="ECO:0000256" key="2">
    <source>
        <dbReference type="ARBA" id="ARBA00023012"/>
    </source>
</evidence>
<dbReference type="PRINTS" id="PR00038">
    <property type="entry name" value="HTHLUXR"/>
</dbReference>
<dbReference type="InterPro" id="IPR000792">
    <property type="entry name" value="Tscrpt_reg_LuxR_C"/>
</dbReference>
<dbReference type="EMBL" id="LPWE01000011">
    <property type="protein sequence ID" value="ODR95087.1"/>
    <property type="molecule type" value="Genomic_DNA"/>
</dbReference>
<protein>
    <submittedName>
        <fullName evidence="9">Two-component system response regulator</fullName>
    </submittedName>
</protein>
<organism evidence="9 10">
    <name type="scientific">Methyloceanibacter stevinii</name>
    <dbReference type="NCBI Taxonomy" id="1774970"/>
    <lineage>
        <taxon>Bacteria</taxon>
        <taxon>Pseudomonadati</taxon>
        <taxon>Pseudomonadota</taxon>
        <taxon>Alphaproteobacteria</taxon>
        <taxon>Hyphomicrobiales</taxon>
        <taxon>Hyphomicrobiaceae</taxon>
        <taxon>Methyloceanibacter</taxon>
    </lineage>
</organism>
<keyword evidence="4" id="KW-0238">DNA-binding</keyword>
<accession>A0A1E3VNI2</accession>
<evidence type="ECO:0000259" key="7">
    <source>
        <dbReference type="PROSITE" id="PS50043"/>
    </source>
</evidence>
<keyword evidence="2" id="KW-0902">Two-component regulatory system</keyword>
<dbReference type="Gene3D" id="3.40.50.2300">
    <property type="match status" value="1"/>
</dbReference>
<reference evidence="9 10" key="1">
    <citation type="journal article" date="2016" name="Environ. Microbiol.">
        <title>New Methyloceanibacter diversity from North Sea sediments includes methanotroph containing solely the soluble methane monooxygenase.</title>
        <authorList>
            <person name="Vekeman B."/>
            <person name="Kerckhof F.M."/>
            <person name="Cremers G."/>
            <person name="de Vos P."/>
            <person name="Vandamme P."/>
            <person name="Boon N."/>
            <person name="Op den Camp H.J."/>
            <person name="Heylen K."/>
        </authorList>
    </citation>
    <scope>NUCLEOTIDE SEQUENCE [LARGE SCALE GENOMIC DNA]</scope>
    <source>
        <strain evidence="9 10">R-67176</strain>
    </source>
</reference>
<dbReference type="PANTHER" id="PTHR44688">
    <property type="entry name" value="DNA-BINDING TRANSCRIPTIONAL ACTIVATOR DEVR_DOSR"/>
    <property type="match status" value="1"/>
</dbReference>
<dbReference type="InterPro" id="IPR001789">
    <property type="entry name" value="Sig_transdc_resp-reg_receiver"/>
</dbReference>
<dbReference type="CDD" id="cd17537">
    <property type="entry name" value="REC_FixJ"/>
    <property type="match status" value="1"/>
</dbReference>
<evidence type="ECO:0000256" key="5">
    <source>
        <dbReference type="ARBA" id="ARBA00023163"/>
    </source>
</evidence>
<evidence type="ECO:0000313" key="9">
    <source>
        <dbReference type="EMBL" id="ODR95087.1"/>
    </source>
</evidence>
<evidence type="ECO:0000256" key="3">
    <source>
        <dbReference type="ARBA" id="ARBA00023015"/>
    </source>
</evidence>
<dbReference type="Pfam" id="PF00196">
    <property type="entry name" value="GerE"/>
    <property type="match status" value="1"/>
</dbReference>
<feature type="modified residue" description="4-aspartylphosphate" evidence="6">
    <location>
        <position position="55"/>
    </location>
</feature>
<keyword evidence="5" id="KW-0804">Transcription</keyword>
<dbReference type="CDD" id="cd06170">
    <property type="entry name" value="LuxR_C_like"/>
    <property type="match status" value="1"/>
</dbReference>
<feature type="domain" description="Response regulatory" evidence="8">
    <location>
        <begin position="6"/>
        <end position="120"/>
    </location>
</feature>
<dbReference type="SMART" id="SM00421">
    <property type="entry name" value="HTH_LUXR"/>
    <property type="match status" value="1"/>
</dbReference>
<dbReference type="PROSITE" id="PS00622">
    <property type="entry name" value="HTH_LUXR_1"/>
    <property type="match status" value="1"/>
</dbReference>
<dbReference type="SUPFAM" id="SSF46894">
    <property type="entry name" value="C-terminal effector domain of the bipartite response regulators"/>
    <property type="match status" value="1"/>
</dbReference>
<dbReference type="GO" id="GO:0000160">
    <property type="term" value="P:phosphorelay signal transduction system"/>
    <property type="evidence" value="ECO:0007669"/>
    <property type="project" value="UniProtKB-KW"/>
</dbReference>
<name>A0A1E3VNI2_9HYPH</name>
<gene>
    <name evidence="9" type="primary">fixJ</name>
    <name evidence="9" type="ORF">AUC70_04995</name>
</gene>
<dbReference type="InterPro" id="IPR036388">
    <property type="entry name" value="WH-like_DNA-bd_sf"/>
</dbReference>
<feature type="domain" description="HTH luxR-type" evidence="7">
    <location>
        <begin position="134"/>
        <end position="199"/>
    </location>
</feature>
<dbReference type="FunFam" id="3.40.50.2300:FF:000018">
    <property type="entry name" value="DNA-binding transcriptional regulator NtrC"/>
    <property type="match status" value="1"/>
</dbReference>
<dbReference type="PROSITE" id="PS50110">
    <property type="entry name" value="RESPONSE_REGULATORY"/>
    <property type="match status" value="1"/>
</dbReference>
<dbReference type="RefSeq" id="WP_069444385.1">
    <property type="nucleotide sequence ID" value="NZ_LPWE01000011.1"/>
</dbReference>
<dbReference type="GO" id="GO:0003677">
    <property type="term" value="F:DNA binding"/>
    <property type="evidence" value="ECO:0007669"/>
    <property type="project" value="UniProtKB-KW"/>
</dbReference>
<dbReference type="SUPFAM" id="SSF52172">
    <property type="entry name" value="CheY-like"/>
    <property type="match status" value="1"/>
</dbReference>
<dbReference type="GO" id="GO:0006355">
    <property type="term" value="P:regulation of DNA-templated transcription"/>
    <property type="evidence" value="ECO:0007669"/>
    <property type="project" value="InterPro"/>
</dbReference>
<dbReference type="PANTHER" id="PTHR44688:SF16">
    <property type="entry name" value="DNA-BINDING TRANSCRIPTIONAL ACTIVATOR DEVR_DOSR"/>
    <property type="match status" value="1"/>
</dbReference>